<proteinExistence type="inferred from homology"/>
<keyword evidence="6" id="KW-0256">Endoplasmic reticulum</keyword>
<feature type="region of interest" description="Disordered" evidence="10">
    <location>
        <begin position="40"/>
        <end position="116"/>
    </location>
</feature>
<evidence type="ECO:0000256" key="8">
    <source>
        <dbReference type="ARBA" id="ARBA00023136"/>
    </source>
</evidence>
<evidence type="ECO:0000256" key="7">
    <source>
        <dbReference type="ARBA" id="ARBA00022989"/>
    </source>
</evidence>
<dbReference type="OrthoDB" id="6022381at2759"/>
<evidence type="ECO:0000256" key="9">
    <source>
        <dbReference type="SAM" id="Coils"/>
    </source>
</evidence>
<dbReference type="PANTHER" id="PTHR48176:SF1">
    <property type="entry name" value="DDRGK DOMAIN-CONTAINING PROTEIN 1"/>
    <property type="match status" value="1"/>
</dbReference>
<keyword evidence="13" id="KW-1185">Reference proteome</keyword>
<dbReference type="Proteomes" id="UP000594262">
    <property type="component" value="Unplaced"/>
</dbReference>
<feature type="coiled-coil region" evidence="9">
    <location>
        <begin position="116"/>
        <end position="184"/>
    </location>
</feature>
<dbReference type="AlphaFoldDB" id="A0A7M5V9B3"/>
<dbReference type="EnsemblMetazoa" id="CLYHEMT012044.1">
    <property type="protein sequence ID" value="CLYHEMP012044.1"/>
    <property type="gene ID" value="CLYHEMG012044"/>
</dbReference>
<dbReference type="InterPro" id="IPR019153">
    <property type="entry name" value="DDRGK_dom-contain"/>
</dbReference>
<keyword evidence="7 11" id="KW-1133">Transmembrane helix</keyword>
<evidence type="ECO:0000256" key="4">
    <source>
        <dbReference type="ARBA" id="ARBA00022692"/>
    </source>
</evidence>
<evidence type="ECO:0000256" key="1">
    <source>
        <dbReference type="ARBA" id="ARBA00004389"/>
    </source>
</evidence>
<comment type="subcellular location">
    <subcellularLocation>
        <location evidence="1">Endoplasmic reticulum membrane</location>
        <topology evidence="1">Single-pass membrane protein</topology>
    </subcellularLocation>
</comment>
<dbReference type="InterPro" id="IPR050899">
    <property type="entry name" value="DDRGK_domain-containing"/>
</dbReference>
<feature type="compositionally biased region" description="Basic residues" evidence="10">
    <location>
        <begin position="69"/>
        <end position="78"/>
    </location>
</feature>
<dbReference type="GO" id="GO:0005789">
    <property type="term" value="C:endoplasmic reticulum membrane"/>
    <property type="evidence" value="ECO:0007669"/>
    <property type="project" value="UniProtKB-SubCell"/>
</dbReference>
<protein>
    <recommendedName>
        <fullName evidence="3">DDRGK domain-containing protein 1</fullName>
    </recommendedName>
</protein>
<dbReference type="InterPro" id="IPR036388">
    <property type="entry name" value="WH-like_DNA-bd_sf"/>
</dbReference>
<sequence>MAQSHGSNGADQQQTAAVVWLIVALVIGIVLYLSYFFSSQGKKKKEKKTPVPARPNEASQGPAVVGPSGRRRGPRMRVQRRDEPEPDDNFGDFGGESDNEVIDASGEGGGKIGAKKRAKMIAKAEKKAEREALEEERAERKKQEALLEKEREKDAKQREAEELAKEEELRLLKEKKEKEEYEEYLKLKESFIIEESGEIGVLSEEESQALLQEFIDFIKGAKVVQLEDLALKFNLKTQEVIERLENLQEAGRITGVMDDRGKVYFHF</sequence>
<evidence type="ECO:0000256" key="11">
    <source>
        <dbReference type="SAM" id="Phobius"/>
    </source>
</evidence>
<evidence type="ECO:0000256" key="6">
    <source>
        <dbReference type="ARBA" id="ARBA00022824"/>
    </source>
</evidence>
<keyword evidence="9" id="KW-0175">Coiled coil</keyword>
<keyword evidence="5" id="KW-0833">Ubl conjugation pathway</keyword>
<comment type="similarity">
    <text evidence="2">Belongs to the DDRGK1 family.</text>
</comment>
<reference evidence="12" key="1">
    <citation type="submission" date="2021-01" db="UniProtKB">
        <authorList>
            <consortium name="EnsemblMetazoa"/>
        </authorList>
    </citation>
    <scope>IDENTIFICATION</scope>
</reference>
<evidence type="ECO:0000256" key="2">
    <source>
        <dbReference type="ARBA" id="ARBA00009829"/>
    </source>
</evidence>
<evidence type="ECO:0000256" key="5">
    <source>
        <dbReference type="ARBA" id="ARBA00022786"/>
    </source>
</evidence>
<feature type="transmembrane region" description="Helical" evidence="11">
    <location>
        <begin position="17"/>
        <end position="38"/>
    </location>
</feature>
<dbReference type="Gene3D" id="1.10.10.10">
    <property type="entry name" value="Winged helix-like DNA-binding domain superfamily/Winged helix DNA-binding domain"/>
    <property type="match status" value="1"/>
</dbReference>
<keyword evidence="8 11" id="KW-0472">Membrane</keyword>
<dbReference type="Pfam" id="PF09756">
    <property type="entry name" value="DDRGK"/>
    <property type="match status" value="1"/>
</dbReference>
<feature type="compositionally biased region" description="Acidic residues" evidence="10">
    <location>
        <begin position="84"/>
        <end position="101"/>
    </location>
</feature>
<evidence type="ECO:0000256" key="3">
    <source>
        <dbReference type="ARBA" id="ARBA00018218"/>
    </source>
</evidence>
<accession>A0A7M5V9B3</accession>
<organism evidence="12 13">
    <name type="scientific">Clytia hemisphaerica</name>
    <dbReference type="NCBI Taxonomy" id="252671"/>
    <lineage>
        <taxon>Eukaryota</taxon>
        <taxon>Metazoa</taxon>
        <taxon>Cnidaria</taxon>
        <taxon>Hydrozoa</taxon>
        <taxon>Hydroidolina</taxon>
        <taxon>Leptothecata</taxon>
        <taxon>Obeliida</taxon>
        <taxon>Clytiidae</taxon>
        <taxon>Clytia</taxon>
    </lineage>
</organism>
<evidence type="ECO:0000313" key="12">
    <source>
        <dbReference type="EnsemblMetazoa" id="CLYHEMP012044.1"/>
    </source>
</evidence>
<dbReference type="SUPFAM" id="SSF46785">
    <property type="entry name" value="Winged helix' DNA-binding domain"/>
    <property type="match status" value="1"/>
</dbReference>
<evidence type="ECO:0000256" key="10">
    <source>
        <dbReference type="SAM" id="MobiDB-lite"/>
    </source>
</evidence>
<evidence type="ECO:0000313" key="13">
    <source>
        <dbReference type="Proteomes" id="UP000594262"/>
    </source>
</evidence>
<name>A0A7M5V9B3_9CNID</name>
<keyword evidence="4 11" id="KW-0812">Transmembrane</keyword>
<dbReference type="FunFam" id="1.10.10.10:FF:000143">
    <property type="entry name" value="DDRGK domain-containing protein 1"/>
    <property type="match status" value="1"/>
</dbReference>
<dbReference type="PANTHER" id="PTHR48176">
    <property type="entry name" value="DDRGK DOMAIN-CONTAINING PROTEIN 1"/>
    <property type="match status" value="1"/>
</dbReference>
<dbReference type="InterPro" id="IPR036390">
    <property type="entry name" value="WH_DNA-bd_sf"/>
</dbReference>
<dbReference type="GO" id="GO:0044389">
    <property type="term" value="F:ubiquitin-like protein ligase binding"/>
    <property type="evidence" value="ECO:0007669"/>
    <property type="project" value="TreeGrafter"/>
</dbReference>
<dbReference type="SMART" id="SM01128">
    <property type="entry name" value="DDRGK"/>
    <property type="match status" value="1"/>
</dbReference>